<feature type="transmembrane region" description="Helical" evidence="6">
    <location>
        <begin position="236"/>
        <end position="264"/>
    </location>
</feature>
<dbReference type="PANTHER" id="PTHR30294:SF29">
    <property type="entry name" value="MULTIDRUG ABC TRANSPORTER PERMEASE YBHS-RELATED"/>
    <property type="match status" value="1"/>
</dbReference>
<feature type="domain" description="ABC-2 type transporter transmembrane" evidence="7">
    <location>
        <begin position="19"/>
        <end position="392"/>
    </location>
</feature>
<dbReference type="GO" id="GO:0140359">
    <property type="term" value="F:ABC-type transporter activity"/>
    <property type="evidence" value="ECO:0007669"/>
    <property type="project" value="InterPro"/>
</dbReference>
<keyword evidence="3 6" id="KW-0812">Transmembrane</keyword>
<dbReference type="EMBL" id="DWWK01000055">
    <property type="protein sequence ID" value="HJC38296.1"/>
    <property type="molecule type" value="Genomic_DNA"/>
</dbReference>
<gene>
    <name evidence="8" type="ORF">H9757_04440</name>
</gene>
<keyword evidence="5 6" id="KW-0472">Membrane</keyword>
<feature type="transmembrane region" description="Helical" evidence="6">
    <location>
        <begin position="343"/>
        <end position="361"/>
    </location>
</feature>
<comment type="caution">
    <text evidence="8">The sequence shown here is derived from an EMBL/GenBank/DDBJ whole genome shotgun (WGS) entry which is preliminary data.</text>
</comment>
<dbReference type="InterPro" id="IPR013525">
    <property type="entry name" value="ABC2_TM"/>
</dbReference>
<feature type="transmembrane region" description="Helical" evidence="6">
    <location>
        <begin position="284"/>
        <end position="308"/>
    </location>
</feature>
<accession>A0A9D2SY10</accession>
<dbReference type="GO" id="GO:0005886">
    <property type="term" value="C:plasma membrane"/>
    <property type="evidence" value="ECO:0007669"/>
    <property type="project" value="UniProtKB-SubCell"/>
</dbReference>
<comment type="subcellular location">
    <subcellularLocation>
        <location evidence="1">Cell membrane</location>
        <topology evidence="1">Multi-pass membrane protein</topology>
    </subcellularLocation>
</comment>
<evidence type="ECO:0000259" key="7">
    <source>
        <dbReference type="Pfam" id="PF12698"/>
    </source>
</evidence>
<name>A0A9D2SY10_9FIRM</name>
<evidence type="ECO:0000313" key="8">
    <source>
        <dbReference type="EMBL" id="HJC38296.1"/>
    </source>
</evidence>
<keyword evidence="4 6" id="KW-1133">Transmembrane helix</keyword>
<evidence type="ECO:0000256" key="1">
    <source>
        <dbReference type="ARBA" id="ARBA00004651"/>
    </source>
</evidence>
<keyword evidence="2" id="KW-1003">Cell membrane</keyword>
<evidence type="ECO:0000313" key="9">
    <source>
        <dbReference type="Proteomes" id="UP000823894"/>
    </source>
</evidence>
<proteinExistence type="predicted"/>
<feature type="transmembrane region" description="Helical" evidence="6">
    <location>
        <begin position="191"/>
        <end position="215"/>
    </location>
</feature>
<reference evidence="8" key="2">
    <citation type="submission" date="2021-04" db="EMBL/GenBank/DDBJ databases">
        <authorList>
            <person name="Gilroy R."/>
        </authorList>
    </citation>
    <scope>NUCLEOTIDE SEQUENCE</scope>
    <source>
        <strain evidence="8">ChiGjej1B1-1692</strain>
    </source>
</reference>
<dbReference type="Pfam" id="PF12698">
    <property type="entry name" value="ABC2_membrane_3"/>
    <property type="match status" value="1"/>
</dbReference>
<evidence type="ECO:0000256" key="2">
    <source>
        <dbReference type="ARBA" id="ARBA00022475"/>
    </source>
</evidence>
<dbReference type="PANTHER" id="PTHR30294">
    <property type="entry name" value="MEMBRANE COMPONENT OF ABC TRANSPORTER YHHJ-RELATED"/>
    <property type="match status" value="1"/>
</dbReference>
<protein>
    <submittedName>
        <fullName evidence="8">ABC transporter permease</fullName>
    </submittedName>
</protein>
<dbReference type="InterPro" id="IPR051449">
    <property type="entry name" value="ABC-2_transporter_component"/>
</dbReference>
<evidence type="ECO:0000256" key="5">
    <source>
        <dbReference type="ARBA" id="ARBA00023136"/>
    </source>
</evidence>
<sequence length="418" mass="45389">MKQFLTVLKFELNNYFKNKSFLLTTIILIVLTVGIIALPGIITAVEGGSSRTEESAAGTEESPGEEAEQTVAILDENGSIADPEVFSAAMGMNIKWMECTDKSQVEDAVNDGTAEAGFIVEDLLHYTYVVENRSMSDTMQGAFSAAAAAVYRSEVLSEQGLDPAEIEALYQIQPEYETQILGKDSVSNYAYTYMLIMILYFLLIFYGQMIATAVTSEKSNRAIEILVTSVDSTSLIFGKVLAGAITGLIQCALILGSAVGAYQFFKEGWGGLLDNVFDIPVPVWAAFAVFGMMGYLLYAFCFGMLGALVSKTEDISKASMPVLMIYMISFFIAIFGMNDSNGMLIKVASFIPFTSSNGMLIRIAMGSVEMWEVILSGALLAVFCVGAGVLAAKIFRFGTLMYGNPIKFTTALKKIREK</sequence>
<evidence type="ECO:0000256" key="4">
    <source>
        <dbReference type="ARBA" id="ARBA00022989"/>
    </source>
</evidence>
<feature type="transmembrane region" description="Helical" evidence="6">
    <location>
        <begin position="373"/>
        <end position="395"/>
    </location>
</feature>
<reference evidence="8" key="1">
    <citation type="journal article" date="2021" name="PeerJ">
        <title>Extensive microbial diversity within the chicken gut microbiome revealed by metagenomics and culture.</title>
        <authorList>
            <person name="Gilroy R."/>
            <person name="Ravi A."/>
            <person name="Getino M."/>
            <person name="Pursley I."/>
            <person name="Horton D.L."/>
            <person name="Alikhan N.F."/>
            <person name="Baker D."/>
            <person name="Gharbi K."/>
            <person name="Hall N."/>
            <person name="Watson M."/>
            <person name="Adriaenssens E.M."/>
            <person name="Foster-Nyarko E."/>
            <person name="Jarju S."/>
            <person name="Secka A."/>
            <person name="Antonio M."/>
            <person name="Oren A."/>
            <person name="Chaudhuri R.R."/>
            <person name="La Ragione R."/>
            <person name="Hildebrand F."/>
            <person name="Pallen M.J."/>
        </authorList>
    </citation>
    <scope>NUCLEOTIDE SEQUENCE</scope>
    <source>
        <strain evidence="8">ChiGjej1B1-1692</strain>
    </source>
</reference>
<organism evidence="8 9">
    <name type="scientific">Candidatus Mediterraneibacter faecigallinarum</name>
    <dbReference type="NCBI Taxonomy" id="2838669"/>
    <lineage>
        <taxon>Bacteria</taxon>
        <taxon>Bacillati</taxon>
        <taxon>Bacillota</taxon>
        <taxon>Clostridia</taxon>
        <taxon>Lachnospirales</taxon>
        <taxon>Lachnospiraceae</taxon>
        <taxon>Mediterraneibacter</taxon>
    </lineage>
</organism>
<feature type="transmembrane region" description="Helical" evidence="6">
    <location>
        <begin position="320"/>
        <end position="337"/>
    </location>
</feature>
<evidence type="ECO:0000256" key="3">
    <source>
        <dbReference type="ARBA" id="ARBA00022692"/>
    </source>
</evidence>
<feature type="transmembrane region" description="Helical" evidence="6">
    <location>
        <begin position="21"/>
        <end position="42"/>
    </location>
</feature>
<evidence type="ECO:0000256" key="6">
    <source>
        <dbReference type="SAM" id="Phobius"/>
    </source>
</evidence>
<dbReference type="AlphaFoldDB" id="A0A9D2SY10"/>
<dbReference type="Proteomes" id="UP000823894">
    <property type="component" value="Unassembled WGS sequence"/>
</dbReference>